<comment type="caution">
    <text evidence="2">The sequence shown here is derived from an EMBL/GenBank/DDBJ whole genome shotgun (WGS) entry which is preliminary data.</text>
</comment>
<dbReference type="Gene3D" id="3.30.70.920">
    <property type="match status" value="1"/>
</dbReference>
<dbReference type="InterPro" id="IPR019887">
    <property type="entry name" value="Tscrpt_reg_AsnC/Lrp_C"/>
</dbReference>
<sequence length="78" mass="8167">MVYAYIMVKAAPVSGGIDQLKQDLLAVSDGIVSAHIVAGDVDFIVKVEVESPTEVKDIAGGIQSVAGIEDTQTYIAMD</sequence>
<reference evidence="2" key="2">
    <citation type="submission" date="2020-09" db="EMBL/GenBank/DDBJ databases">
        <authorList>
            <person name="Sun Q."/>
            <person name="Sedlacek I."/>
        </authorList>
    </citation>
    <scope>NUCLEOTIDE SEQUENCE</scope>
    <source>
        <strain evidence="2">CCM 7217</strain>
    </source>
</reference>
<gene>
    <name evidence="2" type="ORF">GCM10007209_06460</name>
</gene>
<dbReference type="Pfam" id="PF01037">
    <property type="entry name" value="AsnC_trans_reg"/>
    <property type="match status" value="1"/>
</dbReference>
<dbReference type="RefSeq" id="WP_004969212.1">
    <property type="nucleotide sequence ID" value="NZ_BMCI01000001.1"/>
</dbReference>
<protein>
    <submittedName>
        <fullName evidence="2">Transcriptional regulator</fullName>
    </submittedName>
</protein>
<evidence type="ECO:0000259" key="1">
    <source>
        <dbReference type="Pfam" id="PF01037"/>
    </source>
</evidence>
<dbReference type="SUPFAM" id="SSF54909">
    <property type="entry name" value="Dimeric alpha+beta barrel"/>
    <property type="match status" value="1"/>
</dbReference>
<evidence type="ECO:0000313" key="3">
    <source>
        <dbReference type="Proteomes" id="UP000646833"/>
    </source>
</evidence>
<accession>A0A830E2F7</accession>
<organism evidence="2 3">
    <name type="scientific">Haloferax sulfurifontis</name>
    <dbReference type="NCBI Taxonomy" id="255616"/>
    <lineage>
        <taxon>Archaea</taxon>
        <taxon>Methanobacteriati</taxon>
        <taxon>Methanobacteriota</taxon>
        <taxon>Stenosarchaea group</taxon>
        <taxon>Halobacteria</taxon>
        <taxon>Halobacteriales</taxon>
        <taxon>Haloferacaceae</taxon>
        <taxon>Haloferax</taxon>
    </lineage>
</organism>
<dbReference type="EMBL" id="BMCI01000001">
    <property type="protein sequence ID" value="GGC47533.1"/>
    <property type="molecule type" value="Genomic_DNA"/>
</dbReference>
<dbReference type="Proteomes" id="UP000646833">
    <property type="component" value="Unassembled WGS sequence"/>
</dbReference>
<name>A0A830E2F7_9EURY</name>
<dbReference type="InterPro" id="IPR011008">
    <property type="entry name" value="Dimeric_a/b-barrel"/>
</dbReference>
<feature type="domain" description="Transcription regulator AsnC/Lrp ligand binding" evidence="1">
    <location>
        <begin position="17"/>
        <end position="77"/>
    </location>
</feature>
<proteinExistence type="predicted"/>
<reference evidence="2" key="1">
    <citation type="journal article" date="2014" name="Int. J. Syst. Evol. Microbiol.">
        <title>Complete genome sequence of Corynebacterium casei LMG S-19264T (=DSM 44701T), isolated from a smear-ripened cheese.</title>
        <authorList>
            <consortium name="US DOE Joint Genome Institute (JGI-PGF)"/>
            <person name="Walter F."/>
            <person name="Albersmeier A."/>
            <person name="Kalinowski J."/>
            <person name="Ruckert C."/>
        </authorList>
    </citation>
    <scope>NUCLEOTIDE SEQUENCE</scope>
    <source>
        <strain evidence="2">CCM 7217</strain>
    </source>
</reference>
<evidence type="ECO:0000313" key="2">
    <source>
        <dbReference type="EMBL" id="GGC47533.1"/>
    </source>
</evidence>
<dbReference type="AlphaFoldDB" id="A0A830E2F7"/>